<dbReference type="EMBL" id="SRQM01000003">
    <property type="protein sequence ID" value="KAG6123597.1"/>
    <property type="molecule type" value="Genomic_DNA"/>
</dbReference>
<name>A0A9P7QB27_9HYPO</name>
<dbReference type="Gene3D" id="3.40.50.12710">
    <property type="match status" value="1"/>
</dbReference>
<dbReference type="Proteomes" id="UP000732380">
    <property type="component" value="Unassembled WGS sequence"/>
</dbReference>
<comment type="subcellular location">
    <subcellularLocation>
        <location evidence="1 7">Mitochondrion</location>
    </subcellularLocation>
</comment>
<evidence type="ECO:0000313" key="10">
    <source>
        <dbReference type="Proteomes" id="UP000732380"/>
    </source>
</evidence>
<dbReference type="InterPro" id="IPR003788">
    <property type="entry name" value="NDUFAF7"/>
</dbReference>
<proteinExistence type="inferred from homology"/>
<evidence type="ECO:0000256" key="3">
    <source>
        <dbReference type="ARBA" id="ARBA00022603"/>
    </source>
</evidence>
<evidence type="ECO:0000256" key="8">
    <source>
        <dbReference type="SAM" id="MobiDB-lite"/>
    </source>
</evidence>
<evidence type="ECO:0000256" key="7">
    <source>
        <dbReference type="RuleBase" id="RU364114"/>
    </source>
</evidence>
<evidence type="ECO:0000256" key="4">
    <source>
        <dbReference type="ARBA" id="ARBA00022679"/>
    </source>
</evidence>
<feature type="compositionally biased region" description="Low complexity" evidence="8">
    <location>
        <begin position="297"/>
        <end position="317"/>
    </location>
</feature>
<dbReference type="GO" id="GO:0032981">
    <property type="term" value="P:mitochondrial respiratory chain complex I assembly"/>
    <property type="evidence" value="ECO:0007669"/>
    <property type="project" value="TreeGrafter"/>
</dbReference>
<dbReference type="GO" id="GO:0035243">
    <property type="term" value="F:protein-arginine omega-N symmetric methyltransferase activity"/>
    <property type="evidence" value="ECO:0007669"/>
    <property type="project" value="UniProtKB-EC"/>
</dbReference>
<dbReference type="Pfam" id="PF02636">
    <property type="entry name" value="Methyltransf_28"/>
    <property type="match status" value="1"/>
</dbReference>
<gene>
    <name evidence="9" type="ORF">E4U13_003841</name>
</gene>
<protein>
    <recommendedName>
        <fullName evidence="7">Protein arginine methyltransferase NDUFAF7</fullName>
        <ecNumber evidence="7">2.1.1.320</ecNumber>
    </recommendedName>
</protein>
<dbReference type="InterPro" id="IPR029063">
    <property type="entry name" value="SAM-dependent_MTases_sf"/>
</dbReference>
<keyword evidence="5 7" id="KW-0496">Mitochondrion</keyword>
<reference evidence="9 10" key="1">
    <citation type="journal article" date="2020" name="bioRxiv">
        <title>Whole genome comparisons of ergot fungi reveals the divergence and evolution of species within the genus Claviceps are the result of varying mechanisms driving genome evolution and host range expansion.</title>
        <authorList>
            <person name="Wyka S.A."/>
            <person name="Mondo S.J."/>
            <person name="Liu M."/>
            <person name="Dettman J."/>
            <person name="Nalam V."/>
            <person name="Broders K.D."/>
        </authorList>
    </citation>
    <scope>NUCLEOTIDE SEQUENCE [LARGE SCALE GENOMIC DNA]</scope>
    <source>
        <strain evidence="9 10">LM576</strain>
    </source>
</reference>
<dbReference type="InterPro" id="IPR038375">
    <property type="entry name" value="NDUFAF7_sf"/>
</dbReference>
<evidence type="ECO:0000313" key="9">
    <source>
        <dbReference type="EMBL" id="KAG6123597.1"/>
    </source>
</evidence>
<dbReference type="AlphaFoldDB" id="A0A9P7QB27"/>
<evidence type="ECO:0000256" key="2">
    <source>
        <dbReference type="ARBA" id="ARBA00005891"/>
    </source>
</evidence>
<keyword evidence="4 7" id="KW-0808">Transferase</keyword>
<comment type="catalytic activity">
    <reaction evidence="6 7">
        <text>L-arginyl-[protein] + 2 S-adenosyl-L-methionine = N(omega),N(omega)'-dimethyl-L-arginyl-[protein] + 2 S-adenosyl-L-homocysteine + 2 H(+)</text>
        <dbReference type="Rhea" id="RHEA:48108"/>
        <dbReference type="Rhea" id="RHEA-COMP:10532"/>
        <dbReference type="Rhea" id="RHEA-COMP:11992"/>
        <dbReference type="ChEBI" id="CHEBI:15378"/>
        <dbReference type="ChEBI" id="CHEBI:29965"/>
        <dbReference type="ChEBI" id="CHEBI:57856"/>
        <dbReference type="ChEBI" id="CHEBI:59789"/>
        <dbReference type="ChEBI" id="CHEBI:88221"/>
        <dbReference type="EC" id="2.1.1.320"/>
    </reaction>
</comment>
<comment type="similarity">
    <text evidence="2 7">Belongs to the NDUFAF7 family.</text>
</comment>
<dbReference type="SUPFAM" id="SSF53335">
    <property type="entry name" value="S-adenosyl-L-methionine-dependent methyltransferases"/>
    <property type="match status" value="2"/>
</dbReference>
<dbReference type="PANTHER" id="PTHR12049:SF7">
    <property type="entry name" value="PROTEIN ARGININE METHYLTRANSFERASE NDUFAF7, MITOCHONDRIAL"/>
    <property type="match status" value="1"/>
</dbReference>
<dbReference type="PANTHER" id="PTHR12049">
    <property type="entry name" value="PROTEIN ARGININE METHYLTRANSFERASE NDUFAF7, MITOCHONDRIAL"/>
    <property type="match status" value="1"/>
</dbReference>
<keyword evidence="10" id="KW-1185">Reference proteome</keyword>
<evidence type="ECO:0000256" key="6">
    <source>
        <dbReference type="ARBA" id="ARBA00048612"/>
    </source>
</evidence>
<accession>A0A9P7QB27</accession>
<evidence type="ECO:0000256" key="1">
    <source>
        <dbReference type="ARBA" id="ARBA00004173"/>
    </source>
</evidence>
<comment type="caution">
    <text evidence="9">The sequence shown here is derived from an EMBL/GenBank/DDBJ whole genome shotgun (WGS) entry which is preliminary data.</text>
</comment>
<evidence type="ECO:0000256" key="5">
    <source>
        <dbReference type="ARBA" id="ARBA00023128"/>
    </source>
</evidence>
<dbReference type="EC" id="2.1.1.320" evidence="7"/>
<dbReference type="GO" id="GO:0032259">
    <property type="term" value="P:methylation"/>
    <property type="evidence" value="ECO:0007669"/>
    <property type="project" value="UniProtKB-KW"/>
</dbReference>
<dbReference type="GO" id="GO:0005739">
    <property type="term" value="C:mitochondrion"/>
    <property type="evidence" value="ECO:0007669"/>
    <property type="project" value="UniProtKB-SubCell"/>
</dbReference>
<comment type="function">
    <text evidence="7">Arginine methyltransferase involved in the assembly or stability of mitochondrial NADH:ubiquinone oxidoreductase complex (complex I).</text>
</comment>
<sequence>MSASAAAACRVLRRIACSRLGAASARSNCLNHFKQLHRRASVSSLPLYVSHRRSFCNSAPRRDEERQWSTPLAKQLFEAISTTGPVPLASYMRMCLTGDVGGYYTGAIGGQDRDQFGVKGDFVTSPEISQIFGELVGLWFVAEWMSQGRPKKIQLIEFGPGRGTLMDDILRTVKQFPTMVDSIDDVIMVEASPELRSAQIDLLCERGTSVSEASSGHFQGRLAHINKNVNWVDSLKSYPTGKGCFLGEATDLVTNSITSDTDQSMTCWQIEKDIAPFIVAHEFFDALPIHIFQSAQTPITQSKSSPSSPTSTSGEQSTKADPVRASPPPSPSYEWREMMVTPTSPAAIASAQAKTKSPTGITTPIEEFQLILSSTPTRHSRHLPNTSPRYQNLKQTPGSIVEICPEAFRYAAEIATRIGGSDPTQKPHPSGAALILDYGPSDTIPINSLRGIRHHKLVSPFSEPGLVDLSADVDFTALAEAATLASDGVEVHGPVSQADFLEAMGIRERAEMLLQASSAVPSHTAKDGENIRKAWKRLVDRGPSGMGKVYKALAIVPENGGRRRPVGFGGDVTPA</sequence>
<feature type="region of interest" description="Disordered" evidence="8">
    <location>
        <begin position="297"/>
        <end position="336"/>
    </location>
</feature>
<organism evidence="9 10">
    <name type="scientific">Claviceps humidiphila</name>
    <dbReference type="NCBI Taxonomy" id="1294629"/>
    <lineage>
        <taxon>Eukaryota</taxon>
        <taxon>Fungi</taxon>
        <taxon>Dikarya</taxon>
        <taxon>Ascomycota</taxon>
        <taxon>Pezizomycotina</taxon>
        <taxon>Sordariomycetes</taxon>
        <taxon>Hypocreomycetidae</taxon>
        <taxon>Hypocreales</taxon>
        <taxon>Clavicipitaceae</taxon>
        <taxon>Claviceps</taxon>
    </lineage>
</organism>
<keyword evidence="3 7" id="KW-0489">Methyltransferase</keyword>